<keyword evidence="14 18" id="KW-0520">NAD</keyword>
<dbReference type="EC" id="4.2.3.4" evidence="7 18"/>
<reference evidence="21 22" key="1">
    <citation type="submission" date="2019-08" db="EMBL/GenBank/DDBJ databases">
        <title>Deep-cultivation of Planctomycetes and their phenomic and genomic characterization uncovers novel biology.</title>
        <authorList>
            <person name="Wiegand S."/>
            <person name="Jogler M."/>
            <person name="Boedeker C."/>
            <person name="Pinto D."/>
            <person name="Vollmers J."/>
            <person name="Rivas-Marin E."/>
            <person name="Kohn T."/>
            <person name="Peeters S.H."/>
            <person name="Heuer A."/>
            <person name="Rast P."/>
            <person name="Oberbeckmann S."/>
            <person name="Bunk B."/>
            <person name="Jeske O."/>
            <person name="Meyerdierks A."/>
            <person name="Storesund J.E."/>
            <person name="Kallscheuer N."/>
            <person name="Luecker S."/>
            <person name="Lage O.M."/>
            <person name="Pohl T."/>
            <person name="Merkel B.J."/>
            <person name="Hornburger P."/>
            <person name="Mueller R.-W."/>
            <person name="Bruemmer F."/>
            <person name="Labrenz M."/>
            <person name="Spormann A.M."/>
            <person name="Op den Camp H."/>
            <person name="Overmann J."/>
            <person name="Amann R."/>
            <person name="Jetten M.S.M."/>
            <person name="Mascher T."/>
            <person name="Medema M.H."/>
            <person name="Devos D.P."/>
            <person name="Kaster A.-K."/>
            <person name="Ovreas L."/>
            <person name="Rohde M."/>
            <person name="Galperin M.Y."/>
            <person name="Jogler C."/>
        </authorList>
    </citation>
    <scope>NUCLEOTIDE SEQUENCE [LARGE SCALE GENOMIC DNA]</scope>
    <source>
        <strain evidence="21 22">Pr1d</strain>
    </source>
</reference>
<comment type="similarity">
    <text evidence="6 18">Belongs to the sugar phosphate cyclases superfamily. Dehydroquinate synthase family.</text>
</comment>
<evidence type="ECO:0000256" key="15">
    <source>
        <dbReference type="ARBA" id="ARBA00023141"/>
    </source>
</evidence>
<dbReference type="SUPFAM" id="SSF56796">
    <property type="entry name" value="Dehydroquinate synthase-like"/>
    <property type="match status" value="1"/>
</dbReference>
<comment type="catalytic activity">
    <reaction evidence="1 18">
        <text>7-phospho-2-dehydro-3-deoxy-D-arabino-heptonate = 3-dehydroquinate + phosphate</text>
        <dbReference type="Rhea" id="RHEA:21968"/>
        <dbReference type="ChEBI" id="CHEBI:32364"/>
        <dbReference type="ChEBI" id="CHEBI:43474"/>
        <dbReference type="ChEBI" id="CHEBI:58394"/>
        <dbReference type="EC" id="4.2.3.4"/>
    </reaction>
</comment>
<feature type="binding site" evidence="18">
    <location>
        <position position="156"/>
    </location>
    <ligand>
        <name>NAD(+)</name>
        <dbReference type="ChEBI" id="CHEBI:57540"/>
    </ligand>
</feature>
<feature type="binding site" evidence="18">
    <location>
        <position position="270"/>
    </location>
    <ligand>
        <name>Zn(2+)</name>
        <dbReference type="ChEBI" id="CHEBI:29105"/>
    </ligand>
</feature>
<dbReference type="RefSeq" id="WP_210417865.1">
    <property type="nucleotide sequence ID" value="NZ_CP042913.1"/>
</dbReference>
<keyword evidence="22" id="KW-1185">Reference proteome</keyword>
<organism evidence="21 22">
    <name type="scientific">Bythopirellula goksoeyrii</name>
    <dbReference type="NCBI Taxonomy" id="1400387"/>
    <lineage>
        <taxon>Bacteria</taxon>
        <taxon>Pseudomonadati</taxon>
        <taxon>Planctomycetota</taxon>
        <taxon>Planctomycetia</taxon>
        <taxon>Pirellulales</taxon>
        <taxon>Lacipirellulaceae</taxon>
        <taxon>Bythopirellula</taxon>
    </lineage>
</organism>
<keyword evidence="16 18" id="KW-0456">Lyase</keyword>
<keyword evidence="10 18" id="KW-0028">Amino-acid biosynthesis</keyword>
<dbReference type="GO" id="GO:0003856">
    <property type="term" value="F:3-dehydroquinate synthase activity"/>
    <property type="evidence" value="ECO:0007669"/>
    <property type="project" value="UniProtKB-UniRule"/>
</dbReference>
<evidence type="ECO:0000256" key="18">
    <source>
        <dbReference type="HAMAP-Rule" id="MF_00110"/>
    </source>
</evidence>
<name>A0A5B9Q2M0_9BACT</name>
<feature type="binding site" evidence="18">
    <location>
        <begin position="110"/>
        <end position="114"/>
    </location>
    <ligand>
        <name>NAD(+)</name>
        <dbReference type="ChEBI" id="CHEBI:57540"/>
    </ligand>
</feature>
<dbReference type="KEGG" id="bgok:Pr1d_05280"/>
<dbReference type="GO" id="GO:0005737">
    <property type="term" value="C:cytoplasm"/>
    <property type="evidence" value="ECO:0007669"/>
    <property type="project" value="UniProtKB-SubCell"/>
</dbReference>
<dbReference type="UniPathway" id="UPA00053">
    <property type="reaction ID" value="UER00085"/>
</dbReference>
<dbReference type="Gene3D" id="1.20.1090.10">
    <property type="entry name" value="Dehydroquinate synthase-like - alpha domain"/>
    <property type="match status" value="1"/>
</dbReference>
<evidence type="ECO:0000256" key="13">
    <source>
        <dbReference type="ARBA" id="ARBA00022833"/>
    </source>
</evidence>
<evidence type="ECO:0000256" key="5">
    <source>
        <dbReference type="ARBA" id="ARBA00004661"/>
    </source>
</evidence>
<evidence type="ECO:0000256" key="9">
    <source>
        <dbReference type="ARBA" id="ARBA00022490"/>
    </source>
</evidence>
<dbReference type="GO" id="GO:0009423">
    <property type="term" value="P:chorismate biosynthetic process"/>
    <property type="evidence" value="ECO:0007669"/>
    <property type="project" value="UniProtKB-UniRule"/>
</dbReference>
<dbReference type="CDD" id="cd08195">
    <property type="entry name" value="DHQS"/>
    <property type="match status" value="1"/>
</dbReference>
<feature type="binding site" evidence="18">
    <location>
        <position position="147"/>
    </location>
    <ligand>
        <name>NAD(+)</name>
        <dbReference type="ChEBI" id="CHEBI:57540"/>
    </ligand>
</feature>
<keyword evidence="15 18" id="KW-0057">Aromatic amino acid biosynthesis</keyword>
<evidence type="ECO:0000256" key="4">
    <source>
        <dbReference type="ARBA" id="ARBA00004496"/>
    </source>
</evidence>
<dbReference type="GO" id="GO:0009073">
    <property type="term" value="P:aromatic amino acid family biosynthetic process"/>
    <property type="evidence" value="ECO:0007669"/>
    <property type="project" value="UniProtKB-KW"/>
</dbReference>
<dbReference type="Pfam" id="PF24621">
    <property type="entry name" value="DHQS_C"/>
    <property type="match status" value="1"/>
</dbReference>
<dbReference type="Proteomes" id="UP000323917">
    <property type="component" value="Chromosome"/>
</dbReference>
<sequence length="367" mass="40137">MAESPLITRVNLADRSYDIQIGSGNLAELSSFMRDRCQGSHVVIVTDDQVDPLYADKLGDQLAGDEWEVHVLVVDAGEQSKSVEDVHELWETMLEEGADRQSIVLAIGGGVVGDLAGFAAAAFARGLQFFQVPTTLLAQVDSSVGGKVGVNLPGAKNMVGAFWQPRGVLIDVDVLATLPEREYWAGLAEVVKYGVILDAEFFAYLEQHVDTINARDPAVLTYVIERCCRLKADVVEQDECETTGLRAVLNYGHTFAHAFEAASKYGLLLHGEAVAIGMECAARLAHQLDRIDDDFLRRQTALLKSLHLPTEVPEFDGDELVRIMRRDKKADEGRLRFVLPTKLGHVELVKDVRVDDVLAALKAANAG</sequence>
<protein>
    <recommendedName>
        <fullName evidence="8 18">3-dehydroquinate synthase</fullName>
        <shortName evidence="18">DHQS</shortName>
        <ecNumber evidence="7 18">4.2.3.4</ecNumber>
    </recommendedName>
</protein>
<feature type="domain" description="3-dehydroquinate synthase N-terminal" evidence="19">
    <location>
        <begin position="72"/>
        <end position="183"/>
    </location>
</feature>
<dbReference type="PIRSF" id="PIRSF001455">
    <property type="entry name" value="DHQ_synth"/>
    <property type="match status" value="1"/>
</dbReference>
<feature type="binding site" evidence="18">
    <location>
        <position position="253"/>
    </location>
    <ligand>
        <name>Zn(2+)</name>
        <dbReference type="ChEBI" id="CHEBI:29105"/>
    </ligand>
</feature>
<comment type="cofactor">
    <cofactor evidence="2 18">
        <name>NAD(+)</name>
        <dbReference type="ChEBI" id="CHEBI:57540"/>
    </cofactor>
</comment>
<dbReference type="InterPro" id="IPR056179">
    <property type="entry name" value="DHQS_C"/>
</dbReference>
<dbReference type="Gene3D" id="3.40.50.1970">
    <property type="match status" value="1"/>
</dbReference>
<feature type="domain" description="3-dehydroquinate synthase C-terminal" evidence="20">
    <location>
        <begin position="186"/>
        <end position="330"/>
    </location>
</feature>
<keyword evidence="17 18" id="KW-0170">Cobalt</keyword>
<evidence type="ECO:0000256" key="2">
    <source>
        <dbReference type="ARBA" id="ARBA00001911"/>
    </source>
</evidence>
<dbReference type="Pfam" id="PF01761">
    <property type="entry name" value="DHQ_synthase"/>
    <property type="match status" value="1"/>
</dbReference>
<dbReference type="AlphaFoldDB" id="A0A5B9Q2M0"/>
<dbReference type="InterPro" id="IPR050071">
    <property type="entry name" value="Dehydroquinate_synthase"/>
</dbReference>
<dbReference type="EMBL" id="CP042913">
    <property type="protein sequence ID" value="QEG33267.1"/>
    <property type="molecule type" value="Genomic_DNA"/>
</dbReference>
<dbReference type="InterPro" id="IPR016037">
    <property type="entry name" value="DHQ_synth_AroB"/>
</dbReference>
<dbReference type="NCBIfam" id="TIGR01357">
    <property type="entry name" value="aroB"/>
    <property type="match status" value="1"/>
</dbReference>
<comment type="subcellular location">
    <subcellularLocation>
        <location evidence="4 18">Cytoplasm</location>
    </subcellularLocation>
</comment>
<dbReference type="PANTHER" id="PTHR43622:SF7">
    <property type="entry name" value="3-DEHYDROQUINATE SYNTHASE, CHLOROPLASTIC"/>
    <property type="match status" value="1"/>
</dbReference>
<evidence type="ECO:0000256" key="14">
    <source>
        <dbReference type="ARBA" id="ARBA00023027"/>
    </source>
</evidence>
<evidence type="ECO:0000256" key="16">
    <source>
        <dbReference type="ARBA" id="ARBA00023239"/>
    </source>
</evidence>
<evidence type="ECO:0000313" key="22">
    <source>
        <dbReference type="Proteomes" id="UP000323917"/>
    </source>
</evidence>
<keyword evidence="11 18" id="KW-0479">Metal-binding</keyword>
<evidence type="ECO:0000256" key="1">
    <source>
        <dbReference type="ARBA" id="ARBA00001393"/>
    </source>
</evidence>
<comment type="pathway">
    <text evidence="5 18">Metabolic intermediate biosynthesis; chorismate biosynthesis; chorismate from D-erythrose 4-phosphate and phosphoenolpyruvate: step 2/7.</text>
</comment>
<comment type="cofactor">
    <cofactor evidence="18">
        <name>Co(2+)</name>
        <dbReference type="ChEBI" id="CHEBI:48828"/>
    </cofactor>
    <cofactor evidence="18">
        <name>Zn(2+)</name>
        <dbReference type="ChEBI" id="CHEBI:29105"/>
    </cofactor>
    <text evidence="18">Binds 1 divalent metal cation per subunit. Can use either Co(2+) or Zn(2+).</text>
</comment>
<keyword evidence="9 18" id="KW-0963">Cytoplasm</keyword>
<evidence type="ECO:0000256" key="3">
    <source>
        <dbReference type="ARBA" id="ARBA00003485"/>
    </source>
</evidence>
<evidence type="ECO:0000256" key="17">
    <source>
        <dbReference type="ARBA" id="ARBA00023285"/>
    </source>
</evidence>
<accession>A0A5B9Q2M0</accession>
<dbReference type="PANTHER" id="PTHR43622">
    <property type="entry name" value="3-DEHYDROQUINATE SYNTHASE"/>
    <property type="match status" value="1"/>
</dbReference>
<dbReference type="InterPro" id="IPR030963">
    <property type="entry name" value="DHQ_synth_fam"/>
</dbReference>
<feature type="binding site" evidence="18">
    <location>
        <position position="189"/>
    </location>
    <ligand>
        <name>Zn(2+)</name>
        <dbReference type="ChEBI" id="CHEBI:29105"/>
    </ligand>
</feature>
<dbReference type="GO" id="GO:0000166">
    <property type="term" value="F:nucleotide binding"/>
    <property type="evidence" value="ECO:0007669"/>
    <property type="project" value="UniProtKB-KW"/>
</dbReference>
<dbReference type="FunFam" id="3.40.50.1970:FF:000001">
    <property type="entry name" value="3-dehydroquinate synthase"/>
    <property type="match status" value="1"/>
</dbReference>
<keyword evidence="12 18" id="KW-0547">Nucleotide-binding</keyword>
<evidence type="ECO:0000313" key="21">
    <source>
        <dbReference type="EMBL" id="QEG33267.1"/>
    </source>
</evidence>
<evidence type="ECO:0000259" key="20">
    <source>
        <dbReference type="Pfam" id="PF24621"/>
    </source>
</evidence>
<dbReference type="HAMAP" id="MF_00110">
    <property type="entry name" value="DHQ_synthase"/>
    <property type="match status" value="1"/>
</dbReference>
<gene>
    <name evidence="18 21" type="primary">aroB</name>
    <name evidence="21" type="ORF">Pr1d_05280</name>
</gene>
<evidence type="ECO:0000256" key="10">
    <source>
        <dbReference type="ARBA" id="ARBA00022605"/>
    </source>
</evidence>
<evidence type="ECO:0000256" key="7">
    <source>
        <dbReference type="ARBA" id="ARBA00013031"/>
    </source>
</evidence>
<dbReference type="GO" id="GO:0046872">
    <property type="term" value="F:metal ion binding"/>
    <property type="evidence" value="ECO:0007669"/>
    <property type="project" value="UniProtKB-KW"/>
</dbReference>
<evidence type="ECO:0000256" key="11">
    <source>
        <dbReference type="ARBA" id="ARBA00022723"/>
    </source>
</evidence>
<dbReference type="InterPro" id="IPR030960">
    <property type="entry name" value="DHQS/DOIS_N"/>
</dbReference>
<proteinExistence type="inferred from homology"/>
<evidence type="ECO:0000256" key="6">
    <source>
        <dbReference type="ARBA" id="ARBA00005412"/>
    </source>
</evidence>
<keyword evidence="13 18" id="KW-0862">Zinc</keyword>
<feature type="binding site" evidence="18">
    <location>
        <begin position="134"/>
        <end position="135"/>
    </location>
    <ligand>
        <name>NAD(+)</name>
        <dbReference type="ChEBI" id="CHEBI:57540"/>
    </ligand>
</feature>
<evidence type="ECO:0000256" key="12">
    <source>
        <dbReference type="ARBA" id="ARBA00022741"/>
    </source>
</evidence>
<comment type="caution">
    <text evidence="18">Lacks conserved residue(s) required for the propagation of feature annotation.</text>
</comment>
<comment type="function">
    <text evidence="3 18">Catalyzes the conversion of 3-deoxy-D-arabino-heptulosonate 7-phosphate (DAHP) to dehydroquinate (DHQ).</text>
</comment>
<evidence type="ECO:0000256" key="8">
    <source>
        <dbReference type="ARBA" id="ARBA00017684"/>
    </source>
</evidence>
<dbReference type="GO" id="GO:0008652">
    <property type="term" value="P:amino acid biosynthetic process"/>
    <property type="evidence" value="ECO:0007669"/>
    <property type="project" value="UniProtKB-KW"/>
</dbReference>
<evidence type="ECO:0000259" key="19">
    <source>
        <dbReference type="Pfam" id="PF01761"/>
    </source>
</evidence>